<evidence type="ECO:0000313" key="3">
    <source>
        <dbReference type="EMBL" id="KAG2378829.1"/>
    </source>
</evidence>
<evidence type="ECO:0000313" key="4">
    <source>
        <dbReference type="Proteomes" id="UP000816034"/>
    </source>
</evidence>
<dbReference type="InterPro" id="IPR028143">
    <property type="entry name" value="Get2/sif1"/>
</dbReference>
<feature type="transmembrane region" description="Helical" evidence="2">
    <location>
        <begin position="226"/>
        <end position="248"/>
    </location>
</feature>
<keyword evidence="4" id="KW-1185">Reference proteome</keyword>
<dbReference type="Proteomes" id="UP000816034">
    <property type="component" value="Unassembled WGS sequence"/>
</dbReference>
<accession>A0AA88GJU3</accession>
<evidence type="ECO:0000256" key="2">
    <source>
        <dbReference type="SAM" id="Phobius"/>
    </source>
</evidence>
<feature type="transmembrane region" description="Helical" evidence="2">
    <location>
        <begin position="176"/>
        <end position="194"/>
    </location>
</feature>
<proteinExistence type="predicted"/>
<feature type="region of interest" description="Disordered" evidence="1">
    <location>
        <begin position="1"/>
        <end position="42"/>
    </location>
</feature>
<name>A0AA88GJU3_NAELO</name>
<keyword evidence="2" id="KW-0812">Transmembrane</keyword>
<dbReference type="Pfam" id="PF08690">
    <property type="entry name" value="GET2"/>
    <property type="match status" value="1"/>
</dbReference>
<keyword evidence="2" id="KW-0472">Membrane</keyword>
<gene>
    <name evidence="3" type="ORF">C9374_007977</name>
</gene>
<dbReference type="AlphaFoldDB" id="A0AA88GJU3"/>
<keyword evidence="2" id="KW-1133">Transmembrane helix</keyword>
<organism evidence="3 4">
    <name type="scientific">Naegleria lovaniensis</name>
    <name type="common">Amoeba</name>
    <dbReference type="NCBI Taxonomy" id="51637"/>
    <lineage>
        <taxon>Eukaryota</taxon>
        <taxon>Discoba</taxon>
        <taxon>Heterolobosea</taxon>
        <taxon>Tetramitia</taxon>
        <taxon>Eutetramitia</taxon>
        <taxon>Vahlkampfiidae</taxon>
        <taxon>Naegleria</taxon>
    </lineage>
</organism>
<evidence type="ECO:0000256" key="1">
    <source>
        <dbReference type="SAM" id="MobiDB-lite"/>
    </source>
</evidence>
<sequence>MSDQESSSTQPPLSEKPSRKKLTDEEKREILRKRRAEKIKGNEESRMQKLMYGDSVMMSSSTTENPTVNINTNDEAGKQTSVWTSPADSQDISNRHPSSTQVTNEINMHSPSFNLHDPKTIHQETKEFTQPIDFSNLIPVIQPNQEESRRGDLHLDTIQVNPSIFSRGRPSTFQRIRPLLVLLLSVFCALSFIINNEGVSISTNSNANIQNVVEQVFALSNKVTPLAVIVTFEIALLLPSLVFGQSVLSMSTDTALDTFLFAKGVWALLNILISDVILFVFIYIVSLSIHNIYKNYEYSRNMFSTIMEPFTDIPTVLWNQLQQIFSKDAK</sequence>
<reference evidence="3 4" key="1">
    <citation type="journal article" date="2018" name="BMC Genomics">
        <title>The genome of Naegleria lovaniensis, the basis for a comparative approach to unravel pathogenicity factors of the human pathogenic amoeba N. fowleri.</title>
        <authorList>
            <person name="Liechti N."/>
            <person name="Schurch N."/>
            <person name="Bruggmann R."/>
            <person name="Wittwer M."/>
        </authorList>
    </citation>
    <scope>NUCLEOTIDE SEQUENCE [LARGE SCALE GENOMIC DNA]</scope>
    <source>
        <strain evidence="3 4">ATCC 30569</strain>
    </source>
</reference>
<feature type="region of interest" description="Disordered" evidence="1">
    <location>
        <begin position="58"/>
        <end position="100"/>
    </location>
</feature>
<dbReference type="GeneID" id="68100431"/>
<feature type="compositionally biased region" description="Polar residues" evidence="1">
    <location>
        <begin position="1"/>
        <end position="12"/>
    </location>
</feature>
<protein>
    <submittedName>
        <fullName evidence="3">Uncharacterized protein</fullName>
    </submittedName>
</protein>
<dbReference type="EMBL" id="PYSW02000031">
    <property type="protein sequence ID" value="KAG2378829.1"/>
    <property type="molecule type" value="Genomic_DNA"/>
</dbReference>
<dbReference type="RefSeq" id="XP_044546091.1">
    <property type="nucleotide sequence ID" value="XM_044698001.1"/>
</dbReference>
<feature type="transmembrane region" description="Helical" evidence="2">
    <location>
        <begin position="260"/>
        <end position="285"/>
    </location>
</feature>
<comment type="caution">
    <text evidence="3">The sequence shown here is derived from an EMBL/GenBank/DDBJ whole genome shotgun (WGS) entry which is preliminary data.</text>
</comment>